<sequence>MRRHLCLLPLFLSAAASFATGSASASSTLSAEINTQKVVQDTLTDPLEGQQCTGDDTTIEIVVGPKDEETTFKCVEPLTTLVPADCTSDSDTCPTMAVSAKGQIIQRVCEDENCESPKPLTDVFPGASRTDDPAKHAYTLTIPKDNRPQKDVWYQCRSPLRTNPCKVKISVAAALADPPENQQCSQAGQTITVDVGPQLTEAAFKCVDPHTTLVPADCTGTVCPPVAVSRSEHTAPRICEDANCERPRLLTDVFPGASRKDDTANHVYLLTIPKDNRPQKDVWYQCRSPLRTNPCKVKISVAAAPIAPPATSQENKCTNAGEVLNVSASPASPVKFICTKDLSLQPDDKYVYENSDDQCQKKVELSTLVDAQLTGVTQPTLTSGDTTYTLTINKMPPKKALLCYKCVGADAHLNSLRVSAGRDAKPECLVKVTVEADPTATDTSTTPTETPSIPTTSSAMLHGSALTVSHNVAVSKRPSRNSPRNVEISVATTLADLSEDHNCYELKGSIAVVVGLKPENQTIKHGGAMTNIVSANWADGPCLELVTSRDVQTV</sequence>
<dbReference type="Gene3D" id="2.60.40.1320">
    <property type="entry name" value="SRS domain"/>
    <property type="match status" value="3"/>
</dbReference>
<gene>
    <name evidence="3" type="ORF">TGGT1_408940</name>
</gene>
<feature type="domain" description="SRS" evidence="2">
    <location>
        <begin position="320"/>
        <end position="434"/>
    </location>
</feature>
<dbReference type="SUPFAM" id="SSF74877">
    <property type="entry name" value="Major surface antigen p30, SAG1"/>
    <property type="match status" value="3"/>
</dbReference>
<dbReference type="Pfam" id="PF04092">
    <property type="entry name" value="SAG"/>
    <property type="match status" value="3"/>
</dbReference>
<keyword evidence="1" id="KW-0732">Signal</keyword>
<dbReference type="OrthoDB" id="10337275at2759"/>
<evidence type="ECO:0000313" key="3">
    <source>
        <dbReference type="EMBL" id="EPR62843.1"/>
    </source>
</evidence>
<evidence type="ECO:0000256" key="1">
    <source>
        <dbReference type="SAM" id="SignalP"/>
    </source>
</evidence>
<feature type="domain" description="SRS" evidence="2">
    <location>
        <begin position="55"/>
        <end position="171"/>
    </location>
</feature>
<proteinExistence type="predicted"/>
<dbReference type="InterPro" id="IPR036755">
    <property type="entry name" value="SRS_dom_sf"/>
</dbReference>
<reference evidence="3 4" key="1">
    <citation type="submission" date="2006-05" db="EMBL/GenBank/DDBJ databases">
        <authorList>
            <person name="Paulsen I."/>
        </authorList>
    </citation>
    <scope>NUCLEOTIDE SEQUENCE [LARGE SCALE GENOMIC DNA]</scope>
    <source>
        <strain evidence="3 4">GT1</strain>
    </source>
</reference>
<feature type="domain" description="SRS" evidence="2">
    <location>
        <begin position="184"/>
        <end position="301"/>
    </location>
</feature>
<comment type="caution">
    <text evidence="3">The sequence shown here is derived from an EMBL/GenBank/DDBJ whole genome shotgun (WGS) entry which is preliminary data.</text>
</comment>
<dbReference type="GO" id="GO:0016020">
    <property type="term" value="C:membrane"/>
    <property type="evidence" value="ECO:0007669"/>
    <property type="project" value="InterPro"/>
</dbReference>
<feature type="chain" id="PRO_5004558961" evidence="1">
    <location>
        <begin position="26"/>
        <end position="554"/>
    </location>
</feature>
<evidence type="ECO:0000313" key="4">
    <source>
        <dbReference type="Proteomes" id="UP000005641"/>
    </source>
</evidence>
<evidence type="ECO:0000259" key="2">
    <source>
        <dbReference type="Pfam" id="PF04092"/>
    </source>
</evidence>
<feature type="signal peptide" evidence="1">
    <location>
        <begin position="1"/>
        <end position="25"/>
    </location>
</feature>
<reference evidence="3 4" key="2">
    <citation type="submission" date="2013-05" db="EMBL/GenBank/DDBJ databases">
        <authorList>
            <person name="Sibley D."/>
            <person name="Venepally P."/>
            <person name="Karamycheva S."/>
            <person name="Hadjithomas M."/>
            <person name="Khan A."/>
            <person name="Brunk B."/>
            <person name="Roos D."/>
            <person name="Caler E."/>
            <person name="Lorenzi H."/>
        </authorList>
    </citation>
    <scope>NUCLEOTIDE SEQUENCE [LARGE SCALE GENOMIC DNA]</scope>
    <source>
        <strain evidence="3 4">GT1</strain>
    </source>
</reference>
<name>S7WEM1_TOXGG</name>
<accession>S7WEM1</accession>
<dbReference type="AlphaFoldDB" id="S7WEM1"/>
<protein>
    <submittedName>
        <fullName evidence="3">Putative SAG-related sequence protein SRS26B</fullName>
    </submittedName>
</protein>
<dbReference type="Proteomes" id="UP000005641">
    <property type="component" value="Unassembled WGS sequence"/>
</dbReference>
<dbReference type="EMBL" id="AAQM03000087">
    <property type="protein sequence ID" value="EPR62843.1"/>
    <property type="molecule type" value="Genomic_DNA"/>
</dbReference>
<dbReference type="VEuPathDB" id="ToxoDB:TGGT1_408940"/>
<dbReference type="InterPro" id="IPR007226">
    <property type="entry name" value="SRS_dom"/>
</dbReference>
<organism evidence="3 4">
    <name type="scientific">Toxoplasma gondii (strain ATCC 50853 / GT1)</name>
    <dbReference type="NCBI Taxonomy" id="507601"/>
    <lineage>
        <taxon>Eukaryota</taxon>
        <taxon>Sar</taxon>
        <taxon>Alveolata</taxon>
        <taxon>Apicomplexa</taxon>
        <taxon>Conoidasida</taxon>
        <taxon>Coccidia</taxon>
        <taxon>Eucoccidiorida</taxon>
        <taxon>Eimeriorina</taxon>
        <taxon>Sarcocystidae</taxon>
        <taxon>Toxoplasma</taxon>
    </lineage>
</organism>